<sequence>MDPTLPGLLSSQATVRVTKEIWQNAQITHISCESAASVASGHGVLASNTKSPEMAQPSVGPNFLRSKSSWSLLSRPLART</sequence>
<accession>L5L487</accession>
<gene>
    <name evidence="1" type="ORF">PAL_GLEAN10000499</name>
</gene>
<proteinExistence type="predicted"/>
<name>L5L487_PTEAL</name>
<organism evidence="1 2">
    <name type="scientific">Pteropus alecto</name>
    <name type="common">Black flying fox</name>
    <dbReference type="NCBI Taxonomy" id="9402"/>
    <lineage>
        <taxon>Eukaryota</taxon>
        <taxon>Metazoa</taxon>
        <taxon>Chordata</taxon>
        <taxon>Craniata</taxon>
        <taxon>Vertebrata</taxon>
        <taxon>Euteleostomi</taxon>
        <taxon>Mammalia</taxon>
        <taxon>Eutheria</taxon>
        <taxon>Laurasiatheria</taxon>
        <taxon>Chiroptera</taxon>
        <taxon>Yinpterochiroptera</taxon>
        <taxon>Pteropodoidea</taxon>
        <taxon>Pteropodidae</taxon>
        <taxon>Pteropodinae</taxon>
        <taxon>Pteropus</taxon>
    </lineage>
</organism>
<dbReference type="EMBL" id="KB030321">
    <property type="protein sequence ID" value="ELK18432.1"/>
    <property type="molecule type" value="Genomic_DNA"/>
</dbReference>
<evidence type="ECO:0000313" key="1">
    <source>
        <dbReference type="EMBL" id="ELK18432.1"/>
    </source>
</evidence>
<keyword evidence="2" id="KW-1185">Reference proteome</keyword>
<dbReference type="AlphaFoldDB" id="L5L487"/>
<reference evidence="2" key="1">
    <citation type="journal article" date="2013" name="Science">
        <title>Comparative analysis of bat genomes provides insight into the evolution of flight and immunity.</title>
        <authorList>
            <person name="Zhang G."/>
            <person name="Cowled C."/>
            <person name="Shi Z."/>
            <person name="Huang Z."/>
            <person name="Bishop-Lilly K.A."/>
            <person name="Fang X."/>
            <person name="Wynne J.W."/>
            <person name="Xiong Z."/>
            <person name="Baker M.L."/>
            <person name="Zhao W."/>
            <person name="Tachedjian M."/>
            <person name="Zhu Y."/>
            <person name="Zhou P."/>
            <person name="Jiang X."/>
            <person name="Ng J."/>
            <person name="Yang L."/>
            <person name="Wu L."/>
            <person name="Xiao J."/>
            <person name="Feng Y."/>
            <person name="Chen Y."/>
            <person name="Sun X."/>
            <person name="Zhang Y."/>
            <person name="Marsh G.A."/>
            <person name="Crameri G."/>
            <person name="Broder C.C."/>
            <person name="Frey K.G."/>
            <person name="Wang L.F."/>
            <person name="Wang J."/>
        </authorList>
    </citation>
    <scope>NUCLEOTIDE SEQUENCE [LARGE SCALE GENOMIC DNA]</scope>
</reference>
<dbReference type="Proteomes" id="UP000010552">
    <property type="component" value="Unassembled WGS sequence"/>
</dbReference>
<evidence type="ECO:0000313" key="2">
    <source>
        <dbReference type="Proteomes" id="UP000010552"/>
    </source>
</evidence>
<dbReference type="InParanoid" id="L5L487"/>
<protein>
    <submittedName>
        <fullName evidence="1">Uncharacterized protein</fullName>
    </submittedName>
</protein>